<reference evidence="1" key="2">
    <citation type="submission" date="2021-04" db="EMBL/GenBank/DDBJ databases">
        <authorList>
            <person name="Gilroy R."/>
        </authorList>
    </citation>
    <scope>NUCLEOTIDE SEQUENCE</scope>
    <source>
        <strain evidence="1">ChiBcec15-1070</strain>
    </source>
</reference>
<dbReference type="AlphaFoldDB" id="A0A9D1QDP6"/>
<accession>A0A9D1QDP6</accession>
<proteinExistence type="predicted"/>
<gene>
    <name evidence="1" type="ORF">H9888_02580</name>
</gene>
<organism evidence="1 2">
    <name type="scientific">Candidatus Rikenella faecigallinarum</name>
    <dbReference type="NCBI Taxonomy" id="2838745"/>
    <lineage>
        <taxon>Bacteria</taxon>
        <taxon>Pseudomonadati</taxon>
        <taxon>Bacteroidota</taxon>
        <taxon>Bacteroidia</taxon>
        <taxon>Bacteroidales</taxon>
        <taxon>Rikenellaceae</taxon>
        <taxon>Rikenella</taxon>
    </lineage>
</organism>
<name>A0A9D1QDP6_9BACT</name>
<sequence>MSWLFDDAYEYRAEARRVLEQVKRSRRSLAVRYERLNETTWIERPLNPKPHTPYHMNPHITYNDVEQAIALYRTAKAAKQQCETQMAEADRIITAFGQSHLEEFTDGRLELDSGTLALRAGAAKPLKEGHPLSAAARSELAAVLPSAYVRPSCDFTSLYSCRDKVVRQLLAARGIEIVREDKFVVL</sequence>
<evidence type="ECO:0000313" key="1">
    <source>
        <dbReference type="EMBL" id="HIW10365.1"/>
    </source>
</evidence>
<dbReference type="EMBL" id="DXHL01000013">
    <property type="protein sequence ID" value="HIW10365.1"/>
    <property type="molecule type" value="Genomic_DNA"/>
</dbReference>
<reference evidence="1" key="1">
    <citation type="journal article" date="2021" name="PeerJ">
        <title>Extensive microbial diversity within the chicken gut microbiome revealed by metagenomics and culture.</title>
        <authorList>
            <person name="Gilroy R."/>
            <person name="Ravi A."/>
            <person name="Getino M."/>
            <person name="Pursley I."/>
            <person name="Horton D.L."/>
            <person name="Alikhan N.F."/>
            <person name="Baker D."/>
            <person name="Gharbi K."/>
            <person name="Hall N."/>
            <person name="Watson M."/>
            <person name="Adriaenssens E.M."/>
            <person name="Foster-Nyarko E."/>
            <person name="Jarju S."/>
            <person name="Secka A."/>
            <person name="Antonio M."/>
            <person name="Oren A."/>
            <person name="Chaudhuri R.R."/>
            <person name="La Ragione R."/>
            <person name="Hildebrand F."/>
            <person name="Pallen M.J."/>
        </authorList>
    </citation>
    <scope>NUCLEOTIDE SEQUENCE</scope>
    <source>
        <strain evidence="1">ChiBcec15-1070</strain>
    </source>
</reference>
<dbReference type="Proteomes" id="UP000823926">
    <property type="component" value="Unassembled WGS sequence"/>
</dbReference>
<comment type="caution">
    <text evidence="1">The sequence shown here is derived from an EMBL/GenBank/DDBJ whole genome shotgun (WGS) entry which is preliminary data.</text>
</comment>
<evidence type="ECO:0000313" key="2">
    <source>
        <dbReference type="Proteomes" id="UP000823926"/>
    </source>
</evidence>
<protein>
    <submittedName>
        <fullName evidence="1">Uncharacterized protein</fullName>
    </submittedName>
</protein>